<dbReference type="PANTHER" id="PTHR43077:SF10">
    <property type="entry name" value="TRANSPORT PERMEASE PROTEIN"/>
    <property type="match status" value="1"/>
</dbReference>
<keyword evidence="2 5" id="KW-0812">Transmembrane</keyword>
<feature type="transmembrane region" description="Helical" evidence="5">
    <location>
        <begin position="24"/>
        <end position="45"/>
    </location>
</feature>
<dbReference type="Gene3D" id="3.40.1710.10">
    <property type="entry name" value="abc type-2 transporter like domain"/>
    <property type="match status" value="1"/>
</dbReference>
<feature type="transmembrane region" description="Helical" evidence="5">
    <location>
        <begin position="334"/>
        <end position="355"/>
    </location>
</feature>
<keyword evidence="8" id="KW-1185">Reference proteome</keyword>
<evidence type="ECO:0000256" key="2">
    <source>
        <dbReference type="ARBA" id="ARBA00022692"/>
    </source>
</evidence>
<dbReference type="Pfam" id="PF12698">
    <property type="entry name" value="ABC2_membrane_3"/>
    <property type="match status" value="1"/>
</dbReference>
<feature type="transmembrane region" description="Helical" evidence="5">
    <location>
        <begin position="249"/>
        <end position="269"/>
    </location>
</feature>
<dbReference type="Proteomes" id="UP001595955">
    <property type="component" value="Unassembled WGS sequence"/>
</dbReference>
<feature type="transmembrane region" description="Helical" evidence="5">
    <location>
        <begin position="211"/>
        <end position="237"/>
    </location>
</feature>
<name>A0ABV9D6K1_9MICO</name>
<dbReference type="InterPro" id="IPR051328">
    <property type="entry name" value="T7SS_ABC-Transporter"/>
</dbReference>
<feature type="transmembrane region" description="Helical" evidence="5">
    <location>
        <begin position="166"/>
        <end position="190"/>
    </location>
</feature>
<comment type="subcellular location">
    <subcellularLocation>
        <location evidence="1">Membrane</location>
        <topology evidence="1">Multi-pass membrane protein</topology>
    </subcellularLocation>
</comment>
<evidence type="ECO:0000256" key="3">
    <source>
        <dbReference type="ARBA" id="ARBA00022989"/>
    </source>
</evidence>
<dbReference type="RefSeq" id="WP_122823221.1">
    <property type="nucleotide sequence ID" value="NZ_CP033325.1"/>
</dbReference>
<gene>
    <name evidence="7" type="ORF">ACFO3F_01990</name>
</gene>
<evidence type="ECO:0000313" key="8">
    <source>
        <dbReference type="Proteomes" id="UP001595955"/>
    </source>
</evidence>
<sequence length="367" mass="38271">MTRIRAALAVVVRNLRIAGRRADLVVQAVAVPVVVLGLASIIFGASDAWPVGVVDESDTPQSRMVVRALEDTRGATGPYFRSITDDQEHAERLLHEGRLHLVVTIPDDFPVHHQIETSTYNINTDAMKNVRLRVTTAANLHDQLTAADGVTAYLDKARAQDVSRTAFMGGSAVVLALLLGAALLSANLYALESEHRTRKEIALSPLGASQAATGAALAGWLLSFLAAVPTALLALAFGTRATLPDLAQTLLIVLPAGLVAAGLGVLIAVGLRTHRLIQPTLILLALGSYFAGGGFIPVPALPPLARTIAAGWPPSYVFEWANPVLHGFRDAPSAVALAGAGLAAVAALAAAMGAARRDYRTAAAPGQ</sequence>
<keyword evidence="3 5" id="KW-1133">Transmembrane helix</keyword>
<evidence type="ECO:0000256" key="4">
    <source>
        <dbReference type="ARBA" id="ARBA00023136"/>
    </source>
</evidence>
<keyword evidence="4 5" id="KW-0472">Membrane</keyword>
<evidence type="ECO:0000259" key="6">
    <source>
        <dbReference type="Pfam" id="PF12698"/>
    </source>
</evidence>
<proteinExistence type="predicted"/>
<feature type="transmembrane region" description="Helical" evidence="5">
    <location>
        <begin position="281"/>
        <end position="301"/>
    </location>
</feature>
<organism evidence="7 8">
    <name type="scientific">Georgenia faecalis</name>
    <dbReference type="NCBI Taxonomy" id="2483799"/>
    <lineage>
        <taxon>Bacteria</taxon>
        <taxon>Bacillati</taxon>
        <taxon>Actinomycetota</taxon>
        <taxon>Actinomycetes</taxon>
        <taxon>Micrococcales</taxon>
        <taxon>Bogoriellaceae</taxon>
        <taxon>Georgenia</taxon>
    </lineage>
</organism>
<feature type="domain" description="ABC-2 type transporter transmembrane" evidence="6">
    <location>
        <begin position="29"/>
        <end position="343"/>
    </location>
</feature>
<protein>
    <submittedName>
        <fullName evidence="7">ABC transporter permease</fullName>
    </submittedName>
</protein>
<reference evidence="8" key="1">
    <citation type="journal article" date="2019" name="Int. J. Syst. Evol. Microbiol.">
        <title>The Global Catalogue of Microorganisms (GCM) 10K type strain sequencing project: providing services to taxonomists for standard genome sequencing and annotation.</title>
        <authorList>
            <consortium name="The Broad Institute Genomics Platform"/>
            <consortium name="The Broad Institute Genome Sequencing Center for Infectious Disease"/>
            <person name="Wu L."/>
            <person name="Ma J."/>
        </authorList>
    </citation>
    <scope>NUCLEOTIDE SEQUENCE [LARGE SCALE GENOMIC DNA]</scope>
    <source>
        <strain evidence="8">JCM 3369</strain>
    </source>
</reference>
<evidence type="ECO:0000256" key="5">
    <source>
        <dbReference type="SAM" id="Phobius"/>
    </source>
</evidence>
<comment type="caution">
    <text evidence="7">The sequence shown here is derived from an EMBL/GenBank/DDBJ whole genome shotgun (WGS) entry which is preliminary data.</text>
</comment>
<dbReference type="PANTHER" id="PTHR43077">
    <property type="entry name" value="TRANSPORT PERMEASE YVFS-RELATED"/>
    <property type="match status" value="1"/>
</dbReference>
<accession>A0ABV9D6K1</accession>
<evidence type="ECO:0000313" key="7">
    <source>
        <dbReference type="EMBL" id="MFC4554007.1"/>
    </source>
</evidence>
<dbReference type="EMBL" id="JBHSGF010000001">
    <property type="protein sequence ID" value="MFC4554007.1"/>
    <property type="molecule type" value="Genomic_DNA"/>
</dbReference>
<evidence type="ECO:0000256" key="1">
    <source>
        <dbReference type="ARBA" id="ARBA00004141"/>
    </source>
</evidence>
<dbReference type="InterPro" id="IPR013525">
    <property type="entry name" value="ABC2_TM"/>
</dbReference>